<feature type="domain" description="DUF1846" evidence="1">
    <location>
        <begin position="6"/>
        <end position="63"/>
    </location>
</feature>
<dbReference type="Pfam" id="PF08903">
    <property type="entry name" value="DUF1846"/>
    <property type="match status" value="1"/>
</dbReference>
<reference evidence="2" key="1">
    <citation type="journal article" date="2014" name="Front. Microbiol.">
        <title>High frequency of phylogenetically diverse reductive dehalogenase-homologous genes in deep subseafloor sedimentary metagenomes.</title>
        <authorList>
            <person name="Kawai M."/>
            <person name="Futagami T."/>
            <person name="Toyoda A."/>
            <person name="Takaki Y."/>
            <person name="Nishi S."/>
            <person name="Hori S."/>
            <person name="Arai W."/>
            <person name="Tsubouchi T."/>
            <person name="Morono Y."/>
            <person name="Uchiyama I."/>
            <person name="Ito T."/>
            <person name="Fujiyama A."/>
            <person name="Inagaki F."/>
            <person name="Takami H."/>
        </authorList>
    </citation>
    <scope>NUCLEOTIDE SEQUENCE</scope>
    <source>
        <strain evidence="2">Expedition CK06-06</strain>
    </source>
</reference>
<proteinExistence type="predicted"/>
<name>X0WVN6_9ZZZZ</name>
<dbReference type="InterPro" id="IPR048496">
    <property type="entry name" value="DUF1846_N"/>
</dbReference>
<dbReference type="Gene3D" id="3.10.630.10">
    <property type="entry name" value="dip2346 domain like"/>
    <property type="match status" value="1"/>
</dbReference>
<evidence type="ECO:0000313" key="2">
    <source>
        <dbReference type="EMBL" id="GAG28483.1"/>
    </source>
</evidence>
<gene>
    <name evidence="2" type="ORF">S01H1_73184</name>
</gene>
<feature type="non-terminal residue" evidence="2">
    <location>
        <position position="63"/>
    </location>
</feature>
<protein>
    <recommendedName>
        <fullName evidence="1">DUF1846 domain-containing protein</fullName>
    </recommendedName>
</protein>
<evidence type="ECO:0000259" key="1">
    <source>
        <dbReference type="Pfam" id="PF08903"/>
    </source>
</evidence>
<dbReference type="EMBL" id="BARS01048886">
    <property type="protein sequence ID" value="GAG28483.1"/>
    <property type="molecule type" value="Genomic_DNA"/>
</dbReference>
<dbReference type="AlphaFoldDB" id="X0WVN6"/>
<accession>X0WVN6</accession>
<organism evidence="2">
    <name type="scientific">marine sediment metagenome</name>
    <dbReference type="NCBI Taxonomy" id="412755"/>
    <lineage>
        <taxon>unclassified sequences</taxon>
        <taxon>metagenomes</taxon>
        <taxon>ecological metagenomes</taxon>
    </lineage>
</organism>
<sequence>MVKKPAFDNEKYLREQTKAILEKVKKFNNKLYLEFGGKIVFDYHASRVLPGFDSNVKMRLLKK</sequence>
<comment type="caution">
    <text evidence="2">The sequence shown here is derived from an EMBL/GenBank/DDBJ whole genome shotgun (WGS) entry which is preliminary data.</text>
</comment>